<dbReference type="GO" id="GO:0032040">
    <property type="term" value="C:small-subunit processome"/>
    <property type="evidence" value="ECO:0007669"/>
    <property type="project" value="InterPro"/>
</dbReference>
<dbReference type="SUPFAM" id="SSF88723">
    <property type="entry name" value="PIN domain-like"/>
    <property type="match status" value="1"/>
</dbReference>
<dbReference type="Proteomes" id="UP000433883">
    <property type="component" value="Unassembled WGS sequence"/>
</dbReference>
<comment type="function">
    <text evidence="5">Involved in rRNA-processing and ribosome biogenesis.</text>
</comment>
<evidence type="ECO:0000256" key="7">
    <source>
        <dbReference type="ARBA" id="ARBA00076388"/>
    </source>
</evidence>
<protein>
    <recommendedName>
        <fullName evidence="7">U three protein 23</fullName>
    </recommendedName>
</protein>
<dbReference type="Pfam" id="PF04900">
    <property type="entry name" value="Fcf1"/>
    <property type="match status" value="1"/>
</dbReference>
<comment type="caution">
    <text evidence="9">The sequence shown here is derived from an EMBL/GenBank/DDBJ whole genome shotgun (WGS) entry which is preliminary data.</text>
</comment>
<dbReference type="PANTHER" id="PTHR12416">
    <property type="entry name" value="RRNA-PROCESSING PROTEIN UTP23 HOMOLOG"/>
    <property type="match status" value="1"/>
</dbReference>
<organism evidence="9 10">
    <name type="scientific">Venturia inaequalis</name>
    <name type="common">Apple scab fungus</name>
    <dbReference type="NCBI Taxonomy" id="5025"/>
    <lineage>
        <taxon>Eukaryota</taxon>
        <taxon>Fungi</taxon>
        <taxon>Dikarya</taxon>
        <taxon>Ascomycota</taxon>
        <taxon>Pezizomycotina</taxon>
        <taxon>Dothideomycetes</taxon>
        <taxon>Pleosporomycetidae</taxon>
        <taxon>Venturiales</taxon>
        <taxon>Venturiaceae</taxon>
        <taxon>Venturia</taxon>
    </lineage>
</organism>
<feature type="region of interest" description="Disordered" evidence="8">
    <location>
        <begin position="171"/>
        <end position="200"/>
    </location>
</feature>
<proteinExistence type="inferred from homology"/>
<evidence type="ECO:0000256" key="3">
    <source>
        <dbReference type="ARBA" id="ARBA00022552"/>
    </source>
</evidence>
<feature type="region of interest" description="Disordered" evidence="8">
    <location>
        <begin position="215"/>
        <end position="314"/>
    </location>
</feature>
<dbReference type="CDD" id="cd09865">
    <property type="entry name" value="PIN_ScUtp23p-like"/>
    <property type="match status" value="1"/>
</dbReference>
<dbReference type="AlphaFoldDB" id="A0A8H3UHP9"/>
<dbReference type="Gene3D" id="3.40.50.1010">
    <property type="entry name" value="5'-nuclease"/>
    <property type="match status" value="1"/>
</dbReference>
<evidence type="ECO:0000256" key="1">
    <source>
        <dbReference type="ARBA" id="ARBA00004604"/>
    </source>
</evidence>
<dbReference type="GO" id="GO:0006364">
    <property type="term" value="P:rRNA processing"/>
    <property type="evidence" value="ECO:0007669"/>
    <property type="project" value="UniProtKB-KW"/>
</dbReference>
<gene>
    <name evidence="9" type="ORF">BLS_005227</name>
</gene>
<dbReference type="InterPro" id="IPR029060">
    <property type="entry name" value="PIN-like_dom_sf"/>
</dbReference>
<comment type="subcellular location">
    <subcellularLocation>
        <location evidence="1">Nucleus</location>
        <location evidence="1">Nucleolus</location>
    </subcellularLocation>
</comment>
<keyword evidence="2" id="KW-0690">Ribosome biogenesis</keyword>
<keyword evidence="3" id="KW-0698">rRNA processing</keyword>
<evidence type="ECO:0000256" key="6">
    <source>
        <dbReference type="ARBA" id="ARBA00038503"/>
    </source>
</evidence>
<evidence type="ECO:0000256" key="5">
    <source>
        <dbReference type="ARBA" id="ARBA00037300"/>
    </source>
</evidence>
<feature type="compositionally biased region" description="Low complexity" evidence="8">
    <location>
        <begin position="287"/>
        <end position="302"/>
    </location>
</feature>
<dbReference type="EMBL" id="WNWQ01000356">
    <property type="protein sequence ID" value="KAE9969763.1"/>
    <property type="molecule type" value="Genomic_DNA"/>
</dbReference>
<reference evidence="9 10" key="1">
    <citation type="submission" date="2019-11" db="EMBL/GenBank/DDBJ databases">
        <title>Venturia inaequalis Genome Resource.</title>
        <authorList>
            <person name="Lichtner F.J."/>
        </authorList>
    </citation>
    <scope>NUCLEOTIDE SEQUENCE [LARGE SCALE GENOMIC DNA]</scope>
    <source>
        <strain evidence="9">Bline_iso_100314</strain>
    </source>
</reference>
<evidence type="ECO:0000313" key="10">
    <source>
        <dbReference type="Proteomes" id="UP000433883"/>
    </source>
</evidence>
<dbReference type="InterPro" id="IPR006984">
    <property type="entry name" value="Fcf1/UTP23"/>
</dbReference>
<evidence type="ECO:0000313" key="9">
    <source>
        <dbReference type="EMBL" id="KAE9969763.1"/>
    </source>
</evidence>
<dbReference type="FunFam" id="3.40.50.1010:FF:000006">
    <property type="entry name" value="rRNA-processing protein UTP23 homolog"/>
    <property type="match status" value="1"/>
</dbReference>
<evidence type="ECO:0000256" key="4">
    <source>
        <dbReference type="ARBA" id="ARBA00023242"/>
    </source>
</evidence>
<keyword evidence="4" id="KW-0539">Nucleus</keyword>
<name>A0A8H3UHP9_VENIN</name>
<feature type="compositionally biased region" description="Basic and acidic residues" evidence="8">
    <location>
        <begin position="275"/>
        <end position="285"/>
    </location>
</feature>
<accession>A0A8H3UHP9</accession>
<evidence type="ECO:0000256" key="2">
    <source>
        <dbReference type="ARBA" id="ARBA00022517"/>
    </source>
</evidence>
<comment type="similarity">
    <text evidence="6">Belongs to the UTP23/FCF1 family. UTP23 subfamily.</text>
</comment>
<evidence type="ECO:0000256" key="8">
    <source>
        <dbReference type="SAM" id="MobiDB-lite"/>
    </source>
</evidence>
<sequence>MRGKRSKQYRKLMQQYALGFGFREPYQVIVTSDIIEDAARFQMDLTGGISRTLHGEVKPLITQCSIRHMYNATPKNENLILQAKTYERRRCGHLPDEDPKSELECLKSVVDSKDNGTNKHRYVVATQDQALRAQMRAIPGVPLIYINRSVMIMEPMADATATIREREERAKFKAGLKSKRGSTVTGKRGREDDDEPDHFLGCEGNALLQSVLATAPPPTADSTVQAPPAKKKRKVPQESNPPAVQKSKARGAAKVASNPEPLSEEALEKKAKKAKRDEEKWEKRMANRAAAAAAAPASANAVAKEEANADTEGADGLRKRRIEAMRKIPRERALLVMDMSKFMTVPPLMPDLACTPVPFNKEHISSIIFKWMAHGSGDEDQDRLWIVHKCLSTRQKIYWILCHS</sequence>